<keyword evidence="5 7" id="KW-0234">DNA repair</keyword>
<dbReference type="SUPFAM" id="SSF50249">
    <property type="entry name" value="Nucleic acid-binding proteins"/>
    <property type="match status" value="1"/>
</dbReference>
<evidence type="ECO:0000256" key="3">
    <source>
        <dbReference type="ARBA" id="ARBA00022763"/>
    </source>
</evidence>
<keyword evidence="10" id="KW-1185">Reference proteome</keyword>
<evidence type="ECO:0000256" key="5">
    <source>
        <dbReference type="ARBA" id="ARBA00023204"/>
    </source>
</evidence>
<comment type="catalytic activity">
    <reaction evidence="6 7">
        <text>NAD(+) + (deoxyribonucleotide)n-3'-hydroxyl + 5'-phospho-(deoxyribonucleotide)m = (deoxyribonucleotide)n+m + AMP + beta-nicotinamide D-nucleotide.</text>
        <dbReference type="EC" id="6.5.1.2"/>
    </reaction>
</comment>
<dbReference type="Gene3D" id="3.30.470.30">
    <property type="entry name" value="DNA ligase/mRNA capping enzyme"/>
    <property type="match status" value="1"/>
</dbReference>
<evidence type="ECO:0000256" key="4">
    <source>
        <dbReference type="ARBA" id="ARBA00023027"/>
    </source>
</evidence>
<evidence type="ECO:0000313" key="10">
    <source>
        <dbReference type="Proteomes" id="UP001165542"/>
    </source>
</evidence>
<evidence type="ECO:0000259" key="8">
    <source>
        <dbReference type="SMART" id="SM00532"/>
    </source>
</evidence>
<dbReference type="PROSITE" id="PS01056">
    <property type="entry name" value="DNA_LIGASE_N2"/>
    <property type="match status" value="1"/>
</dbReference>
<dbReference type="Gene3D" id="2.40.50.140">
    <property type="entry name" value="Nucleic acid-binding proteins"/>
    <property type="match status" value="1"/>
</dbReference>
<dbReference type="InterPro" id="IPR050326">
    <property type="entry name" value="NAD_dep_DNA_ligaseB"/>
</dbReference>
<comment type="similarity">
    <text evidence="7">Belongs to the NAD-dependent DNA ligase family. LigB subfamily.</text>
</comment>
<keyword evidence="2 7" id="KW-0235">DNA replication</keyword>
<dbReference type="Proteomes" id="UP001165542">
    <property type="component" value="Unassembled WGS sequence"/>
</dbReference>
<organism evidence="9 10">
    <name type="scientific">Halomonas dongshanensis</name>
    <dbReference type="NCBI Taxonomy" id="2890835"/>
    <lineage>
        <taxon>Bacteria</taxon>
        <taxon>Pseudomonadati</taxon>
        <taxon>Pseudomonadota</taxon>
        <taxon>Gammaproteobacteria</taxon>
        <taxon>Oceanospirillales</taxon>
        <taxon>Halomonadaceae</taxon>
        <taxon>Halomonas</taxon>
    </lineage>
</organism>
<reference evidence="9" key="1">
    <citation type="submission" date="2021-11" db="EMBL/GenBank/DDBJ databases">
        <title>Halomonas sp., isolated from a coastal aquaculture zone in Dongshan Bay.</title>
        <authorList>
            <person name="Lin W."/>
        </authorList>
    </citation>
    <scope>NUCLEOTIDE SEQUENCE</scope>
    <source>
        <strain evidence="9">Yzlin-01</strain>
    </source>
</reference>
<dbReference type="InterPro" id="IPR004150">
    <property type="entry name" value="NAD_DNA_ligase_OB"/>
</dbReference>
<keyword evidence="3 7" id="KW-0227">DNA damage</keyword>
<evidence type="ECO:0000256" key="2">
    <source>
        <dbReference type="ARBA" id="ARBA00022705"/>
    </source>
</evidence>
<gene>
    <name evidence="7 9" type="primary">ligB</name>
    <name evidence="9" type="ORF">LLY24_18155</name>
</gene>
<dbReference type="SUPFAM" id="SSF56091">
    <property type="entry name" value="DNA ligase/mRNA capping enzyme, catalytic domain"/>
    <property type="match status" value="1"/>
</dbReference>
<dbReference type="PANTHER" id="PTHR47810">
    <property type="entry name" value="DNA LIGASE"/>
    <property type="match status" value="1"/>
</dbReference>
<dbReference type="SUPFAM" id="SSF47781">
    <property type="entry name" value="RuvA domain 2-like"/>
    <property type="match status" value="1"/>
</dbReference>
<accession>A0ABT2EJE3</accession>
<name>A0ABT2EJE3_9GAMM</name>
<dbReference type="SMART" id="SM00532">
    <property type="entry name" value="LIGANc"/>
    <property type="match status" value="1"/>
</dbReference>
<feature type="active site" description="N6-AMP-lysine intermediate" evidence="7">
    <location>
        <position position="120"/>
    </location>
</feature>
<dbReference type="HAMAP" id="MF_01587">
    <property type="entry name" value="DNA_ligase_B"/>
    <property type="match status" value="1"/>
</dbReference>
<dbReference type="InterPro" id="IPR013839">
    <property type="entry name" value="DNAligase_adenylation"/>
</dbReference>
<dbReference type="InterPro" id="IPR013840">
    <property type="entry name" value="DNAligase_N"/>
</dbReference>
<dbReference type="InterPro" id="IPR033136">
    <property type="entry name" value="DNA_ligase_CS"/>
</dbReference>
<dbReference type="NCBIfam" id="NF005987">
    <property type="entry name" value="PRK08097.1"/>
    <property type="match status" value="1"/>
</dbReference>
<dbReference type="RefSeq" id="WP_259037738.1">
    <property type="nucleotide sequence ID" value="NZ_JAJISC010000012.1"/>
</dbReference>
<keyword evidence="4 7" id="KW-0520">NAD</keyword>
<evidence type="ECO:0000256" key="6">
    <source>
        <dbReference type="ARBA" id="ARBA00034005"/>
    </source>
</evidence>
<evidence type="ECO:0000313" key="9">
    <source>
        <dbReference type="EMBL" id="MCS2611240.1"/>
    </source>
</evidence>
<proteinExistence type="inferred from homology"/>
<dbReference type="PANTHER" id="PTHR47810:SF1">
    <property type="entry name" value="DNA LIGASE B"/>
    <property type="match status" value="1"/>
</dbReference>
<sequence>MALLLCWVGESTWAACPTWSTERLTQETSALAADISRWDRIYHDEGRSEIEDTLYDQMLARLDEWRACLDDATPHTPLTALDEHHDARAHPVAQTGLAKGDGEEVARFMARRDALWIQPKVDGVAVTLRYEKGELIQAVSRGDGARGQDWTARVQALPGVPQRLPEARSVVLQGELYWRLENHVQSEGDSGARGRVAGAMAQVDPSIDVRESVGLFVWDWPDGPETMTARLEGLTRLGFDTARYTHPVTTFDEARDWRARWFESPLPFATDGVVVKQSQRSDDYVWANRPPDWAMAWKYPTRLALAQVRGVEFRVGRTGRITPLLWLYPVALEGRTIRRVSLASLTQWQALDLRPGDQVSITLAGLTIPQLDSVVWQTQTRVPLETPDADNYHALSCLRLTPDCETQFLARLVWLGEQLDMRGVGEGTWQALMDAALVDDLTRWLALDPATLAQAHGIGDARAAALHQAFAQALTADFDAWLRALSVPPGGDEAGASWQMLAERSASDWQAIPNVGPVRAEALTGFFTHPELTRMAIELGERGVEGFPSSSG</sequence>
<dbReference type="InterPro" id="IPR020923">
    <property type="entry name" value="DNA_ligase_B"/>
</dbReference>
<keyword evidence="1 7" id="KW-0436">Ligase</keyword>
<dbReference type="EMBL" id="JAJISC010000012">
    <property type="protein sequence ID" value="MCS2611240.1"/>
    <property type="molecule type" value="Genomic_DNA"/>
</dbReference>
<evidence type="ECO:0000256" key="1">
    <source>
        <dbReference type="ARBA" id="ARBA00022598"/>
    </source>
</evidence>
<evidence type="ECO:0000256" key="7">
    <source>
        <dbReference type="HAMAP-Rule" id="MF_01587"/>
    </source>
</evidence>
<dbReference type="Pfam" id="PF03120">
    <property type="entry name" value="OB_DNA_ligase"/>
    <property type="match status" value="1"/>
</dbReference>
<protein>
    <recommendedName>
        <fullName evidence="7">DNA ligase B</fullName>
        <ecNumber evidence="7">6.5.1.2</ecNumber>
    </recommendedName>
    <alternativeName>
        <fullName evidence="7">Polydeoxyribonucleotide synthase [NAD(+)] B</fullName>
    </alternativeName>
</protein>
<comment type="function">
    <text evidence="7">Catalyzes the formation of phosphodiester linkages between 5'-phosphoryl and 3'-hydroxyl groups in double-stranded DNA using NAD as a coenzyme and as the energy source for the reaction.</text>
</comment>
<comment type="caution">
    <text evidence="9">The sequence shown here is derived from an EMBL/GenBank/DDBJ whole genome shotgun (WGS) entry which is preliminary data.</text>
</comment>
<dbReference type="InterPro" id="IPR010994">
    <property type="entry name" value="RuvA_2-like"/>
</dbReference>
<dbReference type="Gene3D" id="1.10.287.610">
    <property type="entry name" value="Helix hairpin bin"/>
    <property type="match status" value="1"/>
</dbReference>
<feature type="domain" description="NAD-dependent DNA ligase N-terminal" evidence="8">
    <location>
        <begin position="23"/>
        <end position="420"/>
    </location>
</feature>
<dbReference type="InterPro" id="IPR012340">
    <property type="entry name" value="NA-bd_OB-fold"/>
</dbReference>
<dbReference type="Pfam" id="PF01653">
    <property type="entry name" value="DNA_ligase_aden"/>
    <property type="match status" value="1"/>
</dbReference>
<dbReference type="EC" id="6.5.1.2" evidence="7"/>
<dbReference type="GO" id="GO:0003911">
    <property type="term" value="F:DNA ligase (NAD+) activity"/>
    <property type="evidence" value="ECO:0007669"/>
    <property type="project" value="UniProtKB-EC"/>
</dbReference>